<dbReference type="Proteomes" id="UP000078532">
    <property type="component" value="Unassembled WGS sequence"/>
</dbReference>
<dbReference type="OrthoDB" id="9785230at2"/>
<dbReference type="InterPro" id="IPR046373">
    <property type="entry name" value="Acyl-CoA_Oxase/DH_mid-dom_sf"/>
</dbReference>
<dbReference type="PANTHER" id="PTHR36117:SF3">
    <property type="entry name" value="4-HYDROXYPHENYLACETATE 3-MONOOXYGENASE-RELATED"/>
    <property type="match status" value="1"/>
</dbReference>
<organism evidence="6 7">
    <name type="scientific">Desulfotomaculum copahuensis</name>
    <dbReference type="NCBI Taxonomy" id="1838280"/>
    <lineage>
        <taxon>Bacteria</taxon>
        <taxon>Bacillati</taxon>
        <taxon>Bacillota</taxon>
        <taxon>Clostridia</taxon>
        <taxon>Eubacteriales</taxon>
        <taxon>Desulfotomaculaceae</taxon>
        <taxon>Desulfotomaculum</taxon>
    </lineage>
</organism>
<evidence type="ECO:0000259" key="5">
    <source>
        <dbReference type="Pfam" id="PF11794"/>
    </source>
</evidence>
<accession>A0A1B7LIB5</accession>
<evidence type="ECO:0000259" key="4">
    <source>
        <dbReference type="Pfam" id="PF03241"/>
    </source>
</evidence>
<keyword evidence="3" id="KW-0560">Oxidoreductase</keyword>
<feature type="non-terminal residue" evidence="6">
    <location>
        <position position="1"/>
    </location>
</feature>
<evidence type="ECO:0000313" key="6">
    <source>
        <dbReference type="EMBL" id="OAT86161.1"/>
    </source>
</evidence>
<evidence type="ECO:0000256" key="1">
    <source>
        <dbReference type="ARBA" id="ARBA00022630"/>
    </source>
</evidence>
<evidence type="ECO:0000256" key="2">
    <source>
        <dbReference type="ARBA" id="ARBA00022827"/>
    </source>
</evidence>
<comment type="caution">
    <text evidence="6">The sequence shown here is derived from an EMBL/GenBank/DDBJ whole genome shotgun (WGS) entry which is preliminary data.</text>
</comment>
<dbReference type="Pfam" id="PF03241">
    <property type="entry name" value="HpaB"/>
    <property type="match status" value="1"/>
</dbReference>
<feature type="domain" description="HpaB/PvcC/4-BUDH C-terminal" evidence="4">
    <location>
        <begin position="113"/>
        <end position="317"/>
    </location>
</feature>
<dbReference type="PANTHER" id="PTHR36117">
    <property type="entry name" value="4-HYDROXYPHENYLACETATE 3-MONOOXYGENASE-RELATED"/>
    <property type="match status" value="1"/>
</dbReference>
<proteinExistence type="predicted"/>
<dbReference type="GO" id="GO:0016627">
    <property type="term" value="F:oxidoreductase activity, acting on the CH-CH group of donors"/>
    <property type="evidence" value="ECO:0007669"/>
    <property type="project" value="InterPro"/>
</dbReference>
<gene>
    <name evidence="6" type="ORF">A6M21_16905</name>
</gene>
<dbReference type="RefSeq" id="WP_066666368.1">
    <property type="nucleotide sequence ID" value="NZ_LYVF01000037.1"/>
</dbReference>
<dbReference type="Gene3D" id="2.40.110.10">
    <property type="entry name" value="Butyryl-CoA Dehydrogenase, subunit A, domain 2"/>
    <property type="match status" value="1"/>
</dbReference>
<dbReference type="Gene3D" id="1.20.140.10">
    <property type="entry name" value="Butyryl-CoA Dehydrogenase, subunit A, domain 3"/>
    <property type="match status" value="1"/>
</dbReference>
<name>A0A1B7LIB5_9FIRM</name>
<sequence length="325" mass="36079">NLWVHYKKHDGIIVRGSKVHISEASISDEILVVPNRALQKGEEAYALCFAVPSDYEGIKQVVHFHNFRKREHYQKPADFGYTDSYVIFDDCFVPWDRVFLCGETQHGGIAALLFALFHRHSYSGCKPALLDFVIGLAGLAAEINGIEKAPHVREMLSELIMTGELGYAAGYTASDLGKPEVYVPGLGFVPYGPGSCIPNSIYCNVGRCLTGEAVYHEQEILCNIAGGLPATFPYEKDLTNPETKALLEKYLTRNPKIPTEEQIKFWLTFIDFNLSGSSGSMLYGSYHGGGSPIMEQIAITSQYDLESKKDIVRAIAGMTPRQKRK</sequence>
<dbReference type="InterPro" id="IPR036250">
    <property type="entry name" value="AcylCo_DH-like_C"/>
</dbReference>
<dbReference type="SUPFAM" id="SSF56645">
    <property type="entry name" value="Acyl-CoA dehydrogenase NM domain-like"/>
    <property type="match status" value="1"/>
</dbReference>
<dbReference type="SUPFAM" id="SSF47203">
    <property type="entry name" value="Acyl-CoA dehydrogenase C-terminal domain-like"/>
    <property type="match status" value="1"/>
</dbReference>
<protein>
    <submittedName>
        <fullName evidence="6">Aromatic ring hydroxylase</fullName>
    </submittedName>
</protein>
<keyword evidence="2" id="KW-0274">FAD</keyword>
<dbReference type="STRING" id="1838280.A6M21_16905"/>
<dbReference type="Pfam" id="PF11794">
    <property type="entry name" value="HpaB_N"/>
    <property type="match status" value="1"/>
</dbReference>
<dbReference type="AlphaFoldDB" id="A0A1B7LIB5"/>
<feature type="domain" description="HpaB/PvcC/4-BUDH N-terminal" evidence="5">
    <location>
        <begin position="3"/>
        <end position="100"/>
    </location>
</feature>
<reference evidence="6 7" key="1">
    <citation type="submission" date="2016-04" db="EMBL/GenBank/DDBJ databases">
        <authorList>
            <person name="Evans L.H."/>
            <person name="Alamgir A."/>
            <person name="Owens N."/>
            <person name="Weber N.D."/>
            <person name="Virtaneva K."/>
            <person name="Barbian K."/>
            <person name="Babar A."/>
            <person name="Rosenke K."/>
        </authorList>
    </citation>
    <scope>NUCLEOTIDE SEQUENCE [LARGE SCALE GENOMIC DNA]</scope>
    <source>
        <strain evidence="6 7">LMa1</strain>
    </source>
</reference>
<evidence type="ECO:0000256" key="3">
    <source>
        <dbReference type="ARBA" id="ARBA00023002"/>
    </source>
</evidence>
<dbReference type="InterPro" id="IPR004925">
    <property type="entry name" value="HpaB/PvcC/4-BUDH"/>
</dbReference>
<dbReference type="EMBL" id="LYVF01000037">
    <property type="protein sequence ID" value="OAT86161.1"/>
    <property type="molecule type" value="Genomic_DNA"/>
</dbReference>
<keyword evidence="7" id="KW-1185">Reference proteome</keyword>
<dbReference type="InterPro" id="IPR009100">
    <property type="entry name" value="AcylCoA_DH/oxidase_NM_dom_sf"/>
</dbReference>
<keyword evidence="1" id="KW-0285">Flavoprotein</keyword>
<dbReference type="InterPro" id="IPR024719">
    <property type="entry name" value="HpaB/PvcC/4-BUDH_C"/>
</dbReference>
<dbReference type="InterPro" id="IPR024674">
    <property type="entry name" value="HpaB/PvcC/4-BUDH_N"/>
</dbReference>
<evidence type="ECO:0000313" key="7">
    <source>
        <dbReference type="Proteomes" id="UP000078532"/>
    </source>
</evidence>